<dbReference type="InParanoid" id="A0A161TBN1"/>
<proteinExistence type="predicted"/>
<dbReference type="GeneID" id="28894335"/>
<accession>A0A161TBN1</accession>
<dbReference type="RefSeq" id="XP_018188642.1">
    <property type="nucleotide sequence ID" value="XM_018329198.1"/>
</dbReference>
<evidence type="ECO:0000313" key="2">
    <source>
        <dbReference type="Proteomes" id="UP000076632"/>
    </source>
</evidence>
<gene>
    <name evidence="1" type="ORF">L228DRAFT_143190</name>
</gene>
<dbReference type="AlphaFoldDB" id="A0A161TBN1"/>
<dbReference type="Proteomes" id="UP000076632">
    <property type="component" value="Unassembled WGS sequence"/>
</dbReference>
<reference evidence="1 2" key="1">
    <citation type="journal article" date="2016" name="Fungal Biol.">
        <title>The genome of Xylona heveae provides a window into fungal endophytism.</title>
        <authorList>
            <person name="Gazis R."/>
            <person name="Kuo A."/>
            <person name="Riley R."/>
            <person name="LaButti K."/>
            <person name="Lipzen A."/>
            <person name="Lin J."/>
            <person name="Amirebrahimi M."/>
            <person name="Hesse C.N."/>
            <person name="Spatafora J.W."/>
            <person name="Henrissat B."/>
            <person name="Hainaut M."/>
            <person name="Grigoriev I.V."/>
            <person name="Hibbett D.S."/>
        </authorList>
    </citation>
    <scope>NUCLEOTIDE SEQUENCE [LARGE SCALE GENOMIC DNA]</scope>
    <source>
        <strain evidence="1 2">TC161</strain>
    </source>
</reference>
<organism evidence="1 2">
    <name type="scientific">Xylona heveae (strain CBS 132557 / TC161)</name>
    <dbReference type="NCBI Taxonomy" id="1328760"/>
    <lineage>
        <taxon>Eukaryota</taxon>
        <taxon>Fungi</taxon>
        <taxon>Dikarya</taxon>
        <taxon>Ascomycota</taxon>
        <taxon>Pezizomycotina</taxon>
        <taxon>Xylonomycetes</taxon>
        <taxon>Xylonales</taxon>
        <taxon>Xylonaceae</taxon>
        <taxon>Xylona</taxon>
    </lineage>
</organism>
<keyword evidence="2" id="KW-1185">Reference proteome</keyword>
<evidence type="ECO:0000313" key="1">
    <source>
        <dbReference type="EMBL" id="KZF23087.1"/>
    </source>
</evidence>
<name>A0A161TBN1_XYLHT</name>
<dbReference type="EMBL" id="KV407458">
    <property type="protein sequence ID" value="KZF23087.1"/>
    <property type="molecule type" value="Genomic_DNA"/>
</dbReference>
<sequence>MPSQLLGRVPSVLYSNATKSCGDKTTRYLRIGRDIFIATYLRALLIAEEGNWTEEMDSFKLPISKRSMRQLWFPTEDSFGVIRTNGNVEWNHLGIYYWNCARNFRSTCVNWRRRHLTILHWEMIVPFFSGCDPELMQLKIAAATFVVQILRFPGLRFSSLPQLGGF</sequence>
<protein>
    <submittedName>
        <fullName evidence="1">Uncharacterized protein</fullName>
    </submittedName>
</protein>